<evidence type="ECO:0000256" key="2">
    <source>
        <dbReference type="ARBA" id="ARBA00022475"/>
    </source>
</evidence>
<comment type="subcellular location">
    <subcellularLocation>
        <location evidence="1">Cell membrane</location>
        <topology evidence="1">Multi-pass membrane protein</topology>
    </subcellularLocation>
</comment>
<evidence type="ECO:0000256" key="6">
    <source>
        <dbReference type="SAM" id="Phobius"/>
    </source>
</evidence>
<dbReference type="Pfam" id="PF03706">
    <property type="entry name" value="LPG_synthase_TM"/>
    <property type="match status" value="1"/>
</dbReference>
<keyword evidence="3 6" id="KW-0812">Transmembrane</keyword>
<dbReference type="GO" id="GO:0005886">
    <property type="term" value="C:plasma membrane"/>
    <property type="evidence" value="ECO:0007669"/>
    <property type="project" value="UniProtKB-SubCell"/>
</dbReference>
<reference evidence="7" key="1">
    <citation type="submission" date="2018-05" db="EMBL/GenBank/DDBJ databases">
        <authorList>
            <person name="Lanie J.A."/>
            <person name="Ng W.-L."/>
            <person name="Kazmierczak K.M."/>
            <person name="Andrzejewski T.M."/>
            <person name="Davidsen T.M."/>
            <person name="Wayne K.J."/>
            <person name="Tettelin H."/>
            <person name="Glass J.I."/>
            <person name="Rusch D."/>
            <person name="Podicherti R."/>
            <person name="Tsui H.-C.T."/>
            <person name="Winkler M.E."/>
        </authorList>
    </citation>
    <scope>NUCLEOTIDE SEQUENCE</scope>
</reference>
<dbReference type="AlphaFoldDB" id="A0A383DPW2"/>
<protein>
    <submittedName>
        <fullName evidence="7">Uncharacterized protein</fullName>
    </submittedName>
</protein>
<accession>A0A383DPW2</accession>
<keyword evidence="5 6" id="KW-0472">Membrane</keyword>
<evidence type="ECO:0000313" key="7">
    <source>
        <dbReference type="EMBL" id="SVE46349.1"/>
    </source>
</evidence>
<feature type="transmembrane region" description="Helical" evidence="6">
    <location>
        <begin position="64"/>
        <end position="86"/>
    </location>
</feature>
<evidence type="ECO:0000256" key="4">
    <source>
        <dbReference type="ARBA" id="ARBA00022989"/>
    </source>
</evidence>
<dbReference type="InterPro" id="IPR022791">
    <property type="entry name" value="L-PG_synthase/AglD"/>
</dbReference>
<evidence type="ECO:0000256" key="1">
    <source>
        <dbReference type="ARBA" id="ARBA00004651"/>
    </source>
</evidence>
<feature type="non-terminal residue" evidence="7">
    <location>
        <position position="1"/>
    </location>
</feature>
<evidence type="ECO:0000256" key="3">
    <source>
        <dbReference type="ARBA" id="ARBA00022692"/>
    </source>
</evidence>
<dbReference type="EMBL" id="UINC01219056">
    <property type="protein sequence ID" value="SVE46349.1"/>
    <property type="molecule type" value="Genomic_DNA"/>
</dbReference>
<sequence length="147" mass="15657">DTKSWLSERKGIAFLLSLKDEIVQLLRVVGVRAFLLTTLAYSVYFAQTVLMAEALGLGLTPGDMIAAIVLVGLAALLPISVAGFGTREGLLALILAHRAIPNSLEMALAYSGLFFAFCFVVPALMGFACWLKNPLSLSDLKASAVKP</sequence>
<keyword evidence="2" id="KW-1003">Cell membrane</keyword>
<name>A0A383DPW2_9ZZZZ</name>
<organism evidence="7">
    <name type="scientific">marine metagenome</name>
    <dbReference type="NCBI Taxonomy" id="408172"/>
    <lineage>
        <taxon>unclassified sequences</taxon>
        <taxon>metagenomes</taxon>
        <taxon>ecological metagenomes</taxon>
    </lineage>
</organism>
<proteinExistence type="predicted"/>
<feature type="transmembrane region" description="Helical" evidence="6">
    <location>
        <begin position="107"/>
        <end position="128"/>
    </location>
</feature>
<feature type="transmembrane region" description="Helical" evidence="6">
    <location>
        <begin position="25"/>
        <end position="44"/>
    </location>
</feature>
<keyword evidence="4 6" id="KW-1133">Transmembrane helix</keyword>
<evidence type="ECO:0000256" key="5">
    <source>
        <dbReference type="ARBA" id="ARBA00023136"/>
    </source>
</evidence>
<gene>
    <name evidence="7" type="ORF">METZ01_LOCUS499203</name>
</gene>